<gene>
    <name evidence="1" type="ORF">F383_13328</name>
</gene>
<proteinExistence type="predicted"/>
<evidence type="ECO:0000313" key="2">
    <source>
        <dbReference type="Proteomes" id="UP000032142"/>
    </source>
</evidence>
<evidence type="ECO:0000313" key="1">
    <source>
        <dbReference type="EMBL" id="KHG27309.1"/>
    </source>
</evidence>
<protein>
    <submittedName>
        <fullName evidence="1">1-deoxy-D-xylulose-5-phosphate synthase</fullName>
    </submittedName>
</protein>
<dbReference type="AlphaFoldDB" id="A0A0B0PSB7"/>
<dbReference type="EMBL" id="KN440634">
    <property type="protein sequence ID" value="KHG27309.1"/>
    <property type="molecule type" value="Genomic_DNA"/>
</dbReference>
<sequence length="75" mass="8444">MSRTWHRPQHESQCKTMLEYGIGIETRASVRPCLGHGIGLDIAAKLVSGIQGRWRHRSHYHLKLLLSAKKGGKKA</sequence>
<accession>A0A0B0PSB7</accession>
<reference evidence="2" key="1">
    <citation type="submission" date="2014-09" db="EMBL/GenBank/DDBJ databases">
        <authorList>
            <person name="Mudge J."/>
            <person name="Ramaraj T."/>
            <person name="Lindquist I.E."/>
            <person name="Bharti A.K."/>
            <person name="Sundararajan A."/>
            <person name="Cameron C.T."/>
            <person name="Woodward J.E."/>
            <person name="May G.D."/>
            <person name="Brubaker C."/>
            <person name="Broadhvest J."/>
            <person name="Wilkins T.A."/>
        </authorList>
    </citation>
    <scope>NUCLEOTIDE SEQUENCE</scope>
    <source>
        <strain evidence="2">cv. AKA8401</strain>
    </source>
</reference>
<keyword evidence="2" id="KW-1185">Reference proteome</keyword>
<name>A0A0B0PSB7_GOSAR</name>
<organism evidence="1 2">
    <name type="scientific">Gossypium arboreum</name>
    <name type="common">Tree cotton</name>
    <name type="synonym">Gossypium nanking</name>
    <dbReference type="NCBI Taxonomy" id="29729"/>
    <lineage>
        <taxon>Eukaryota</taxon>
        <taxon>Viridiplantae</taxon>
        <taxon>Streptophyta</taxon>
        <taxon>Embryophyta</taxon>
        <taxon>Tracheophyta</taxon>
        <taxon>Spermatophyta</taxon>
        <taxon>Magnoliopsida</taxon>
        <taxon>eudicotyledons</taxon>
        <taxon>Gunneridae</taxon>
        <taxon>Pentapetalae</taxon>
        <taxon>rosids</taxon>
        <taxon>malvids</taxon>
        <taxon>Malvales</taxon>
        <taxon>Malvaceae</taxon>
        <taxon>Malvoideae</taxon>
        <taxon>Gossypium</taxon>
    </lineage>
</organism>
<dbReference type="Proteomes" id="UP000032142">
    <property type="component" value="Unassembled WGS sequence"/>
</dbReference>